<dbReference type="GO" id="GO:0005886">
    <property type="term" value="C:plasma membrane"/>
    <property type="evidence" value="ECO:0007669"/>
    <property type="project" value="UniProtKB-SubCell"/>
</dbReference>
<feature type="domain" description="CBS" evidence="10">
    <location>
        <begin position="294"/>
        <end position="353"/>
    </location>
</feature>
<evidence type="ECO:0000313" key="13">
    <source>
        <dbReference type="Proteomes" id="UP000006794"/>
    </source>
</evidence>
<sequence length="373" mass="41454">MDLDSMQAPEILLRLVAGAALILANGFFVTIEFALTRARQYSEAEFMEPGLERAWKMTEDLEIYLTGCQVGITACSIALGIVAEPALAALFEPLFGGTVLASIGAGVLLAYIIVSLVHKIYGEQAPTYLGVERSKQVCRYGATPLYWFTWVIRPILRVGDWVAKWTLSLFGVEMTGAWLESDGEDIEGRADLHRQLESILDDNEIPEERRQEVMNALVVEEIPIRDIMVPREEIATLSTNNTPEENLAVIEEHPHLRYPLVGEDIDDFRGVVYLATVTNQFEAFKNGDIDIEELAASPMTLPADEVISDAIDRFQTENQELALVTEEGRVVGLLTSTDAFEEVMGELEDPIDVYQREQRGDDASRLDSQGDPA</sequence>
<dbReference type="Pfam" id="PF00571">
    <property type="entry name" value="CBS"/>
    <property type="match status" value="1"/>
</dbReference>
<name>F8DE18_HALXS</name>
<feature type="region of interest" description="Disordered" evidence="8">
    <location>
        <begin position="352"/>
        <end position="373"/>
    </location>
</feature>
<evidence type="ECO:0000259" key="10">
    <source>
        <dbReference type="PROSITE" id="PS51371"/>
    </source>
</evidence>
<dbReference type="InterPro" id="IPR051676">
    <property type="entry name" value="UPF0053_domain"/>
</dbReference>
<dbReference type="SUPFAM" id="SSF54631">
    <property type="entry name" value="CBS-domain pair"/>
    <property type="match status" value="1"/>
</dbReference>
<evidence type="ECO:0000313" key="12">
    <source>
        <dbReference type="EMBL" id="AEH39248.1"/>
    </source>
</evidence>
<evidence type="ECO:0000256" key="3">
    <source>
        <dbReference type="ARBA" id="ARBA00022692"/>
    </source>
</evidence>
<dbReference type="PANTHER" id="PTHR43099:SF5">
    <property type="entry name" value="HLYC_CORC FAMILY TRANSPORTER"/>
    <property type="match status" value="1"/>
</dbReference>
<evidence type="ECO:0000256" key="7">
    <source>
        <dbReference type="PROSITE-ProRule" id="PRU00703"/>
    </source>
</evidence>
<keyword evidence="13" id="KW-1185">Reference proteome</keyword>
<dbReference type="AlphaFoldDB" id="F8DE18"/>
<dbReference type="HOGENOM" id="CLU_015237_4_0_2"/>
<feature type="transmembrane region" description="Helical" evidence="9">
    <location>
        <begin position="63"/>
        <end position="82"/>
    </location>
</feature>
<dbReference type="Proteomes" id="UP000006794">
    <property type="component" value="Plasmid pHALXA01"/>
</dbReference>
<evidence type="ECO:0000256" key="6">
    <source>
        <dbReference type="ARBA" id="ARBA00023136"/>
    </source>
</evidence>
<keyword evidence="4" id="KW-0677">Repeat</keyword>
<keyword evidence="7" id="KW-0129">CBS domain</keyword>
<dbReference type="EMBL" id="CP002840">
    <property type="protein sequence ID" value="AEH39248.1"/>
    <property type="molecule type" value="Genomic_DNA"/>
</dbReference>
<evidence type="ECO:0000256" key="8">
    <source>
        <dbReference type="SAM" id="MobiDB-lite"/>
    </source>
</evidence>
<evidence type="ECO:0000256" key="2">
    <source>
        <dbReference type="ARBA" id="ARBA00022475"/>
    </source>
</evidence>
<keyword evidence="2" id="KW-1003">Cell membrane</keyword>
<feature type="transmembrane region" description="Helical" evidence="9">
    <location>
        <begin position="94"/>
        <end position="114"/>
    </location>
</feature>
<dbReference type="PROSITE" id="PS51371">
    <property type="entry name" value="CBS"/>
    <property type="match status" value="1"/>
</dbReference>
<evidence type="ECO:0000256" key="1">
    <source>
        <dbReference type="ARBA" id="ARBA00004651"/>
    </source>
</evidence>
<protein>
    <recommendedName>
        <fullName evidence="14">CBS domain containing protein</fullName>
    </recommendedName>
</protein>
<dbReference type="InterPro" id="IPR046342">
    <property type="entry name" value="CBS_dom_sf"/>
</dbReference>
<keyword evidence="6 9" id="KW-0472">Membrane</keyword>
<dbReference type="InterPro" id="IPR044751">
    <property type="entry name" value="Ion_transp-like_CBS"/>
</dbReference>
<accession>F8DE18</accession>
<geneLocation type="plasmid" evidence="12 13">
    <name>pHALXA01</name>
</geneLocation>
<organism evidence="12 13">
    <name type="scientific">Halopiger xanaduensis (strain DSM 18323 / JCM 14033 / SH-6)</name>
    <dbReference type="NCBI Taxonomy" id="797210"/>
    <lineage>
        <taxon>Archaea</taxon>
        <taxon>Methanobacteriati</taxon>
        <taxon>Methanobacteriota</taxon>
        <taxon>Stenosarchaea group</taxon>
        <taxon>Halobacteria</taxon>
        <taxon>Halobacteriales</taxon>
        <taxon>Natrialbaceae</taxon>
        <taxon>Halopiger</taxon>
    </lineage>
</organism>
<proteinExistence type="predicted"/>
<dbReference type="Gene3D" id="3.10.580.10">
    <property type="entry name" value="CBS-domain"/>
    <property type="match status" value="1"/>
</dbReference>
<comment type="subcellular location">
    <subcellularLocation>
        <location evidence="1">Cell membrane</location>
        <topology evidence="1">Multi-pass membrane protein</topology>
    </subcellularLocation>
</comment>
<gene>
    <name evidence="12" type="ordered locus">Halxa_0674</name>
</gene>
<feature type="transmembrane region" description="Helical" evidence="9">
    <location>
        <begin position="12"/>
        <end position="35"/>
    </location>
</feature>
<dbReference type="Pfam" id="PF01595">
    <property type="entry name" value="CNNM"/>
    <property type="match status" value="1"/>
</dbReference>
<feature type="domain" description="CNNM transmembrane" evidence="11">
    <location>
        <begin position="7"/>
        <end position="204"/>
    </location>
</feature>
<dbReference type="PROSITE" id="PS51846">
    <property type="entry name" value="CNNM"/>
    <property type="match status" value="1"/>
</dbReference>
<evidence type="ECO:0000259" key="11">
    <source>
        <dbReference type="PROSITE" id="PS51846"/>
    </source>
</evidence>
<reference evidence="13" key="1">
    <citation type="journal article" date="2012" name="Stand. Genomic Sci.">
        <title>Complete genome sequence of Halopiger xanaduensis type strain (SH-6(T)).</title>
        <authorList>
            <person name="Anderson I."/>
            <person name="Tindall B.J."/>
            <person name="Rohde M."/>
            <person name="Lucas S."/>
            <person name="Han J."/>
            <person name="Lapidus A."/>
            <person name="Cheng J.F."/>
            <person name="Goodwin L."/>
            <person name="Pitluck S."/>
            <person name="Peters L."/>
            <person name="Pati A."/>
            <person name="Mikhailova N."/>
            <person name="Pagani I."/>
            <person name="Teshima H."/>
            <person name="Han C."/>
            <person name="Tapia R."/>
            <person name="Land M."/>
            <person name="Woyke T."/>
            <person name="Klenk H.P."/>
            <person name="Kyrpides N."/>
            <person name="Ivanova N."/>
        </authorList>
    </citation>
    <scope>NUCLEOTIDE SEQUENCE [LARGE SCALE GENOMIC DNA]</scope>
    <source>
        <strain evidence="13">DSM 18323 / JCM 14033 / SH-6</strain>
        <plasmid evidence="13">Plasmid pHALXA01</plasmid>
    </source>
</reference>
<keyword evidence="3 9" id="KW-0812">Transmembrane</keyword>
<evidence type="ECO:0000256" key="9">
    <source>
        <dbReference type="SAM" id="Phobius"/>
    </source>
</evidence>
<evidence type="ECO:0008006" key="14">
    <source>
        <dbReference type="Google" id="ProtNLM"/>
    </source>
</evidence>
<dbReference type="KEGG" id="hxa:Halxa_0674"/>
<dbReference type="CDD" id="cd04590">
    <property type="entry name" value="CBS_pair_CorC_HlyC_assoc"/>
    <property type="match status" value="1"/>
</dbReference>
<dbReference type="InterPro" id="IPR000644">
    <property type="entry name" value="CBS_dom"/>
</dbReference>
<evidence type="ECO:0000256" key="5">
    <source>
        <dbReference type="ARBA" id="ARBA00022989"/>
    </source>
</evidence>
<dbReference type="PANTHER" id="PTHR43099">
    <property type="entry name" value="UPF0053 PROTEIN YRKA"/>
    <property type="match status" value="1"/>
</dbReference>
<dbReference type="InterPro" id="IPR002550">
    <property type="entry name" value="CNNM"/>
</dbReference>
<feature type="compositionally biased region" description="Basic and acidic residues" evidence="8">
    <location>
        <begin position="354"/>
        <end position="365"/>
    </location>
</feature>
<keyword evidence="5 9" id="KW-1133">Transmembrane helix</keyword>
<evidence type="ECO:0000256" key="4">
    <source>
        <dbReference type="ARBA" id="ARBA00022737"/>
    </source>
</evidence>
<keyword evidence="12" id="KW-0614">Plasmid</keyword>